<feature type="transmembrane region" description="Helical" evidence="2">
    <location>
        <begin position="582"/>
        <end position="600"/>
    </location>
</feature>
<feature type="transmembrane region" description="Helical" evidence="2">
    <location>
        <begin position="255"/>
        <end position="276"/>
    </location>
</feature>
<protein>
    <submittedName>
        <fullName evidence="3">Uncharacterized protein</fullName>
    </submittedName>
</protein>
<feature type="compositionally biased region" description="Polar residues" evidence="1">
    <location>
        <begin position="632"/>
        <end position="645"/>
    </location>
</feature>
<dbReference type="AlphaFoldDB" id="A0A3G8ZP84"/>
<feature type="transmembrane region" description="Helical" evidence="2">
    <location>
        <begin position="400"/>
        <end position="419"/>
    </location>
</feature>
<feature type="transmembrane region" description="Helical" evidence="2">
    <location>
        <begin position="482"/>
        <end position="504"/>
    </location>
</feature>
<gene>
    <name evidence="3" type="ORF">EH165_11215</name>
</gene>
<keyword evidence="2" id="KW-0472">Membrane</keyword>
<feature type="transmembrane region" description="Helical" evidence="2">
    <location>
        <begin position="331"/>
        <end position="351"/>
    </location>
</feature>
<dbReference type="KEGG" id="nak:EH165_11215"/>
<feature type="transmembrane region" description="Helical" evidence="2">
    <location>
        <begin position="282"/>
        <end position="301"/>
    </location>
</feature>
<sequence length="664" mass="68467">MAVGRSGAAGGTDDAPAGSRLHLAAGLLLVGGLLLALTPLLTVMNADDGSSTSPSVGSGWLAAFPAVLVVALSALRRPAALPAVVGVGIFGLVRLVTDLGIVFDPAHALRPELYGVRNLSAFPLHPTWAAWIPVVSDVCVLAGGAIAGSVLVESLEPPARRLAVADWGREVGVVAEREPRSRVMPMTPAAFVGVVGATGYLTSTLGVNYAKPLPAVRDGFADIGLWGTVISVVTGLLMVITVMTATALTPALARGLLLGVAAAAATPPLIVIVGSVGPNATASGLAYAGLISAVVFAAAGLSRSTLQPEPTVQDGDVEQTSEPKPPTRKQFRALASVTLAAAMACLLAFLLRVAGFDDGRLPEFFDPARVAFLPAAVLLAVAAILIWLPSTSRWGRAAVTLAWAPALVAVLFGLHFVLASTPPALFLGNVFTAETSLKLGFWCGLAGLLVAIGCAIWAGVLTNAETELSAQIIDVDYESRSVWATPLAAVISVLSVVSFAMPVWKYVDTSASALFSSGGRPDTWGMWVSVVAVICAVVFALRAGRRSVTLTLFVAAAAVVLSRLIVAPSITRLDQFRVLPGFWVAAALGLVLLVAGGIAYRRIGPPVFLDPVSLQPLPAGAVMLNIANEKTVQHSATPRNRQPSKLATRGPATTSRKKKGPTVR</sequence>
<feature type="transmembrane region" description="Helical" evidence="2">
    <location>
        <begin position="128"/>
        <end position="152"/>
    </location>
</feature>
<feature type="transmembrane region" description="Helical" evidence="2">
    <location>
        <begin position="524"/>
        <end position="541"/>
    </location>
</feature>
<feature type="transmembrane region" description="Helical" evidence="2">
    <location>
        <begin position="548"/>
        <end position="570"/>
    </location>
</feature>
<feature type="transmembrane region" description="Helical" evidence="2">
    <location>
        <begin position="223"/>
        <end position="248"/>
    </location>
</feature>
<feature type="region of interest" description="Disordered" evidence="1">
    <location>
        <begin position="307"/>
        <end position="326"/>
    </location>
</feature>
<feature type="transmembrane region" description="Helical" evidence="2">
    <location>
        <begin position="371"/>
        <end position="388"/>
    </location>
</feature>
<feature type="region of interest" description="Disordered" evidence="1">
    <location>
        <begin position="632"/>
        <end position="664"/>
    </location>
</feature>
<feature type="compositionally biased region" description="Basic residues" evidence="1">
    <location>
        <begin position="655"/>
        <end position="664"/>
    </location>
</feature>
<evidence type="ECO:0000313" key="3">
    <source>
        <dbReference type="EMBL" id="AZI58617.1"/>
    </source>
</evidence>
<dbReference type="RefSeq" id="WP_124799526.1">
    <property type="nucleotide sequence ID" value="NZ_CP034170.1"/>
</dbReference>
<organism evidence="3 4">
    <name type="scientific">Nakamurella antarctica</name>
    <dbReference type="NCBI Taxonomy" id="1902245"/>
    <lineage>
        <taxon>Bacteria</taxon>
        <taxon>Bacillati</taxon>
        <taxon>Actinomycetota</taxon>
        <taxon>Actinomycetes</taxon>
        <taxon>Nakamurellales</taxon>
        <taxon>Nakamurellaceae</taxon>
        <taxon>Nakamurella</taxon>
    </lineage>
</organism>
<proteinExistence type="predicted"/>
<evidence type="ECO:0000256" key="1">
    <source>
        <dbReference type="SAM" id="MobiDB-lite"/>
    </source>
</evidence>
<keyword evidence="4" id="KW-1185">Reference proteome</keyword>
<dbReference type="Proteomes" id="UP000268084">
    <property type="component" value="Chromosome"/>
</dbReference>
<feature type="transmembrane region" description="Helical" evidence="2">
    <location>
        <begin position="21"/>
        <end position="44"/>
    </location>
</feature>
<feature type="transmembrane region" description="Helical" evidence="2">
    <location>
        <begin position="82"/>
        <end position="103"/>
    </location>
</feature>
<feature type="transmembrane region" description="Helical" evidence="2">
    <location>
        <begin position="56"/>
        <end position="75"/>
    </location>
</feature>
<evidence type="ECO:0000256" key="2">
    <source>
        <dbReference type="SAM" id="Phobius"/>
    </source>
</evidence>
<feature type="transmembrane region" description="Helical" evidence="2">
    <location>
        <begin position="183"/>
        <end position="203"/>
    </location>
</feature>
<feature type="transmembrane region" description="Helical" evidence="2">
    <location>
        <begin position="439"/>
        <end position="461"/>
    </location>
</feature>
<accession>A0A3G8ZP84</accession>
<reference evidence="3 4" key="1">
    <citation type="submission" date="2018-11" db="EMBL/GenBank/DDBJ databases">
        <authorList>
            <person name="Da X."/>
        </authorList>
    </citation>
    <scope>NUCLEOTIDE SEQUENCE [LARGE SCALE GENOMIC DNA]</scope>
    <source>
        <strain evidence="3 4">S14-144</strain>
    </source>
</reference>
<keyword evidence="2" id="KW-1133">Transmembrane helix</keyword>
<evidence type="ECO:0000313" key="4">
    <source>
        <dbReference type="Proteomes" id="UP000268084"/>
    </source>
</evidence>
<name>A0A3G8ZP84_9ACTN</name>
<dbReference type="EMBL" id="CP034170">
    <property type="protein sequence ID" value="AZI58617.1"/>
    <property type="molecule type" value="Genomic_DNA"/>
</dbReference>
<reference evidence="3 4" key="2">
    <citation type="submission" date="2018-12" db="EMBL/GenBank/DDBJ databases">
        <title>Nakamurella antarcticus sp. nov., isolated from Antarctica South Shetland Islands soil.</title>
        <authorList>
            <person name="Peng F."/>
        </authorList>
    </citation>
    <scope>NUCLEOTIDE SEQUENCE [LARGE SCALE GENOMIC DNA]</scope>
    <source>
        <strain evidence="3 4">S14-144</strain>
    </source>
</reference>
<keyword evidence="2" id="KW-0812">Transmembrane</keyword>